<dbReference type="Proteomes" id="UP001596484">
    <property type="component" value="Unassembled WGS sequence"/>
</dbReference>
<protein>
    <submittedName>
        <fullName evidence="5">Alpha/beta hydrolase</fullName>
    </submittedName>
</protein>
<dbReference type="PROSITE" id="PS01173">
    <property type="entry name" value="LIPASE_GDXG_HIS"/>
    <property type="match status" value="1"/>
</dbReference>
<accession>A0ABW2S5N6</accession>
<proteinExistence type="inferred from homology"/>
<comment type="similarity">
    <text evidence="1">Belongs to the 'GDXG' lipolytic enzyme family.</text>
</comment>
<evidence type="ECO:0000313" key="5">
    <source>
        <dbReference type="EMBL" id="MFC7451237.1"/>
    </source>
</evidence>
<dbReference type="InterPro" id="IPR033140">
    <property type="entry name" value="Lipase_GDXG_put_SER_AS"/>
</dbReference>
<keyword evidence="2 5" id="KW-0378">Hydrolase</keyword>
<dbReference type="EMBL" id="JBHTCS010000030">
    <property type="protein sequence ID" value="MFC7451237.1"/>
    <property type="molecule type" value="Genomic_DNA"/>
</dbReference>
<dbReference type="InterPro" id="IPR029058">
    <property type="entry name" value="AB_hydrolase_fold"/>
</dbReference>
<dbReference type="PROSITE" id="PS01174">
    <property type="entry name" value="LIPASE_GDXG_SER"/>
    <property type="match status" value="1"/>
</dbReference>
<evidence type="ECO:0000256" key="3">
    <source>
        <dbReference type="PROSITE-ProRule" id="PRU10038"/>
    </source>
</evidence>
<keyword evidence="6" id="KW-1185">Reference proteome</keyword>
<dbReference type="SUPFAM" id="SSF53474">
    <property type="entry name" value="alpha/beta-Hydrolases"/>
    <property type="match status" value="1"/>
</dbReference>
<dbReference type="Gene3D" id="3.40.50.1820">
    <property type="entry name" value="alpha/beta hydrolase"/>
    <property type="match status" value="1"/>
</dbReference>
<evidence type="ECO:0000256" key="1">
    <source>
        <dbReference type="ARBA" id="ARBA00010515"/>
    </source>
</evidence>
<dbReference type="Pfam" id="PF07859">
    <property type="entry name" value="Abhydrolase_3"/>
    <property type="match status" value="1"/>
</dbReference>
<dbReference type="InterPro" id="IPR002168">
    <property type="entry name" value="Lipase_GDXG_HIS_AS"/>
</dbReference>
<organism evidence="5 6">
    <name type="scientific">Rhodococcus daqingensis</name>
    <dbReference type="NCBI Taxonomy" id="2479363"/>
    <lineage>
        <taxon>Bacteria</taxon>
        <taxon>Bacillati</taxon>
        <taxon>Actinomycetota</taxon>
        <taxon>Actinomycetes</taxon>
        <taxon>Mycobacteriales</taxon>
        <taxon>Nocardiaceae</taxon>
        <taxon>Rhodococcus</taxon>
    </lineage>
</organism>
<dbReference type="RefSeq" id="WP_378409320.1">
    <property type="nucleotide sequence ID" value="NZ_JBHTCS010000030.1"/>
</dbReference>
<comment type="caution">
    <text evidence="5">The sequence shown here is derived from an EMBL/GenBank/DDBJ whole genome shotgun (WGS) entry which is preliminary data.</text>
</comment>
<feature type="domain" description="Alpha/beta hydrolase fold-3" evidence="4">
    <location>
        <begin position="79"/>
        <end position="277"/>
    </location>
</feature>
<evidence type="ECO:0000256" key="2">
    <source>
        <dbReference type="ARBA" id="ARBA00022801"/>
    </source>
</evidence>
<dbReference type="GO" id="GO:0016787">
    <property type="term" value="F:hydrolase activity"/>
    <property type="evidence" value="ECO:0007669"/>
    <property type="project" value="UniProtKB-KW"/>
</dbReference>
<dbReference type="PANTHER" id="PTHR48081:SF30">
    <property type="entry name" value="ACETYL-HYDROLASE LIPR-RELATED"/>
    <property type="match status" value="1"/>
</dbReference>
<dbReference type="PANTHER" id="PTHR48081">
    <property type="entry name" value="AB HYDROLASE SUPERFAMILY PROTEIN C4A8.06C"/>
    <property type="match status" value="1"/>
</dbReference>
<gene>
    <name evidence="5" type="ORF">ACFQS9_25400</name>
</gene>
<sequence length="315" mass="32824">MSAATGRGLVPRRLMRAIVRLTVRPLLTPTVPVRRQRRLLDAIGGVARLPRGTRVSTVELGGRPAERIEPPGADPTRAVLYLHGGGFTVGSRTTHRALAAHLAAAAGSPVYVLDYRLAPEHPFPAALDDATAAHDDLLRDGLDPGRVAMAGDSAGGGLAVAAAVRLRENGTPLPGALALISPWADLTLTTVRDDPRDPMLRRAWLRSCAARYSGAADPGAPELSPLFADLAGLPPMLVHAGEDEILRVDAQRLCARARAADVPVTERTLPGLWHVAHLHAGLVAESTAAARELGAFLLGSIGDADGAGQAGARTA</sequence>
<reference evidence="6" key="1">
    <citation type="journal article" date="2019" name="Int. J. Syst. Evol. Microbiol.">
        <title>The Global Catalogue of Microorganisms (GCM) 10K type strain sequencing project: providing services to taxonomists for standard genome sequencing and annotation.</title>
        <authorList>
            <consortium name="The Broad Institute Genomics Platform"/>
            <consortium name="The Broad Institute Genome Sequencing Center for Infectious Disease"/>
            <person name="Wu L."/>
            <person name="Ma J."/>
        </authorList>
    </citation>
    <scope>NUCLEOTIDE SEQUENCE [LARGE SCALE GENOMIC DNA]</scope>
    <source>
        <strain evidence="6">ICMP 19430</strain>
    </source>
</reference>
<evidence type="ECO:0000313" key="6">
    <source>
        <dbReference type="Proteomes" id="UP001596484"/>
    </source>
</evidence>
<name>A0ABW2S5N6_9NOCA</name>
<dbReference type="InterPro" id="IPR013094">
    <property type="entry name" value="AB_hydrolase_3"/>
</dbReference>
<feature type="active site" evidence="3">
    <location>
        <position position="153"/>
    </location>
</feature>
<dbReference type="InterPro" id="IPR050300">
    <property type="entry name" value="GDXG_lipolytic_enzyme"/>
</dbReference>
<evidence type="ECO:0000259" key="4">
    <source>
        <dbReference type="Pfam" id="PF07859"/>
    </source>
</evidence>